<evidence type="ECO:0000256" key="1">
    <source>
        <dbReference type="ARBA" id="ARBA00022679"/>
    </source>
</evidence>
<dbReference type="HOGENOM" id="CLU_073547_2_0_12"/>
<dbReference type="InterPro" id="IPR051706">
    <property type="entry name" value="Glycosyltransferase_domain"/>
</dbReference>
<dbReference type="OrthoDB" id="9802987at2"/>
<gene>
    <name evidence="2" type="ordered locus">Trebr_2055</name>
</gene>
<evidence type="ECO:0000313" key="2">
    <source>
        <dbReference type="EMBL" id="AEE17470.1"/>
    </source>
</evidence>
<dbReference type="PANTHER" id="PTHR32385">
    <property type="entry name" value="MANNOSYL PHOSPHORYLINOSITOL CERAMIDE SYNTHASE"/>
    <property type="match status" value="1"/>
</dbReference>
<dbReference type="STRING" id="906968.Trebr_2055"/>
<dbReference type="Proteomes" id="UP000006546">
    <property type="component" value="Chromosome"/>
</dbReference>
<dbReference type="PANTHER" id="PTHR32385:SF15">
    <property type="entry name" value="INOSITOL PHOSPHOCERAMIDE MANNOSYLTRANSFERASE 1"/>
    <property type="match status" value="1"/>
</dbReference>
<dbReference type="GO" id="GO:0016020">
    <property type="term" value="C:membrane"/>
    <property type="evidence" value="ECO:0007669"/>
    <property type="project" value="GOC"/>
</dbReference>
<organism evidence="2 3">
    <name type="scientific">Treponema brennaborense (strain DSM 12168 / CIP 105900 / DD5/3)</name>
    <dbReference type="NCBI Taxonomy" id="906968"/>
    <lineage>
        <taxon>Bacteria</taxon>
        <taxon>Pseudomonadati</taxon>
        <taxon>Spirochaetota</taxon>
        <taxon>Spirochaetia</taxon>
        <taxon>Spirochaetales</taxon>
        <taxon>Treponemataceae</taxon>
        <taxon>Treponema</taxon>
    </lineage>
</organism>
<sequence>MIPKIIHYCWFGGNPLPEPAQKCLTSWRKFLPDYEIKEWNENDYDVRKIPYVAQAYEAKKYAFVSDYARFDILYRYGGIYFDTDVEVIKPLDDILERGAFAGVECAGALNAGLGIASPAASPIYKEILDSYEKSNFLKQDGTQDLTTVVTRVSDIFRKHGFTDKDEIQTVAGITIYPTEYFCPKSLETGIIRITKNTYTIHHYDGSWTSKAQKKYDGKRKKHYAQFGCHIGKFVSLGAFIQWQITDNGFFGFCRKIIRKLK</sequence>
<dbReference type="GO" id="GO:0000030">
    <property type="term" value="F:mannosyltransferase activity"/>
    <property type="evidence" value="ECO:0007669"/>
    <property type="project" value="TreeGrafter"/>
</dbReference>
<dbReference type="Pfam" id="PF04488">
    <property type="entry name" value="Gly_transf_sug"/>
    <property type="match status" value="1"/>
</dbReference>
<dbReference type="Gene3D" id="3.90.550.20">
    <property type="match status" value="1"/>
</dbReference>
<dbReference type="RefSeq" id="WP_013759173.1">
    <property type="nucleotide sequence ID" value="NC_015500.1"/>
</dbReference>
<dbReference type="InterPro" id="IPR029044">
    <property type="entry name" value="Nucleotide-diphossugar_trans"/>
</dbReference>
<proteinExistence type="predicted"/>
<name>F4LK08_TREBD</name>
<reference evidence="3" key="1">
    <citation type="submission" date="2011-04" db="EMBL/GenBank/DDBJ databases">
        <title>The complete genome of Treponema brennaborense DSM 12168.</title>
        <authorList>
            <person name="Lucas S."/>
            <person name="Han J."/>
            <person name="Lapidus A."/>
            <person name="Bruce D."/>
            <person name="Goodwin L."/>
            <person name="Pitluck S."/>
            <person name="Peters L."/>
            <person name="Kyrpides N."/>
            <person name="Mavromatis K."/>
            <person name="Ivanova N."/>
            <person name="Mikhailova N."/>
            <person name="Pagani I."/>
            <person name="Teshima H."/>
            <person name="Detter J.C."/>
            <person name="Tapia R."/>
            <person name="Han C."/>
            <person name="Land M."/>
            <person name="Hauser L."/>
            <person name="Markowitz V."/>
            <person name="Cheng J.-F."/>
            <person name="Hugenholtz P."/>
            <person name="Woyke T."/>
            <person name="Wu D."/>
            <person name="Gronow S."/>
            <person name="Wellnitz S."/>
            <person name="Brambilla E."/>
            <person name="Klenk H.-P."/>
            <person name="Eisen J.A."/>
        </authorList>
    </citation>
    <scope>NUCLEOTIDE SEQUENCE [LARGE SCALE GENOMIC DNA]</scope>
    <source>
        <strain evidence="3">DSM 12168 / CIP 105900 / DD5/3</strain>
    </source>
</reference>
<protein>
    <submittedName>
        <fullName evidence="2">Glycosyltransferase sugar-binding region containing DXD motif</fullName>
    </submittedName>
</protein>
<keyword evidence="3" id="KW-1185">Reference proteome</keyword>
<dbReference type="GO" id="GO:0051999">
    <property type="term" value="P:mannosyl-inositol phosphorylceramide biosynthetic process"/>
    <property type="evidence" value="ECO:0007669"/>
    <property type="project" value="TreeGrafter"/>
</dbReference>
<dbReference type="eggNOG" id="COG3774">
    <property type="taxonomic scope" value="Bacteria"/>
</dbReference>
<dbReference type="EMBL" id="CP002696">
    <property type="protein sequence ID" value="AEE17470.1"/>
    <property type="molecule type" value="Genomic_DNA"/>
</dbReference>
<keyword evidence="1" id="KW-0808">Transferase</keyword>
<dbReference type="KEGG" id="tbe:Trebr_2055"/>
<dbReference type="SUPFAM" id="SSF53448">
    <property type="entry name" value="Nucleotide-diphospho-sugar transferases"/>
    <property type="match status" value="1"/>
</dbReference>
<evidence type="ECO:0000313" key="3">
    <source>
        <dbReference type="Proteomes" id="UP000006546"/>
    </source>
</evidence>
<dbReference type="AlphaFoldDB" id="F4LK08"/>
<dbReference type="InterPro" id="IPR007577">
    <property type="entry name" value="GlycoTrfase_DXD_sugar-bd_CS"/>
</dbReference>
<accession>F4LK08</accession>